<feature type="region of interest" description="Disordered" evidence="1">
    <location>
        <begin position="226"/>
        <end position="276"/>
    </location>
</feature>
<proteinExistence type="predicted"/>
<evidence type="ECO:0000256" key="1">
    <source>
        <dbReference type="SAM" id="MobiDB-lite"/>
    </source>
</evidence>
<organism evidence="3">
    <name type="scientific">Perkinsus marinus (strain ATCC 50983 / TXsc)</name>
    <dbReference type="NCBI Taxonomy" id="423536"/>
    <lineage>
        <taxon>Eukaryota</taxon>
        <taxon>Sar</taxon>
        <taxon>Alveolata</taxon>
        <taxon>Perkinsozoa</taxon>
        <taxon>Perkinsea</taxon>
        <taxon>Perkinsida</taxon>
        <taxon>Perkinsidae</taxon>
        <taxon>Perkinsus</taxon>
    </lineage>
</organism>
<feature type="compositionally biased region" description="Basic and acidic residues" evidence="1">
    <location>
        <begin position="184"/>
        <end position="195"/>
    </location>
</feature>
<feature type="compositionally biased region" description="Basic and acidic residues" evidence="1">
    <location>
        <begin position="245"/>
        <end position="267"/>
    </location>
</feature>
<accession>C5KJ45</accession>
<protein>
    <submittedName>
        <fullName evidence="2">Uncharacterized protein</fullName>
    </submittedName>
</protein>
<reference evidence="2 3" key="1">
    <citation type="submission" date="2008-07" db="EMBL/GenBank/DDBJ databases">
        <authorList>
            <person name="El-Sayed N."/>
            <person name="Caler E."/>
            <person name="Inman J."/>
            <person name="Amedeo P."/>
            <person name="Hass B."/>
            <person name="Wortman J."/>
        </authorList>
    </citation>
    <scope>NUCLEOTIDE SEQUENCE [LARGE SCALE GENOMIC DNA]</scope>
    <source>
        <strain evidence="3">ATCC 50983 / TXsc</strain>
    </source>
</reference>
<dbReference type="AlphaFoldDB" id="C5KJ45"/>
<name>C5KJ45_PERM5</name>
<dbReference type="EMBL" id="GG673530">
    <property type="protein sequence ID" value="EER15498.1"/>
    <property type="molecule type" value="Genomic_DNA"/>
</dbReference>
<dbReference type="InParanoid" id="C5KJ45"/>
<dbReference type="Proteomes" id="UP000007800">
    <property type="component" value="Unassembled WGS sequence"/>
</dbReference>
<dbReference type="OrthoDB" id="436493at2759"/>
<feature type="region of interest" description="Disordered" evidence="1">
    <location>
        <begin position="182"/>
        <end position="214"/>
    </location>
</feature>
<keyword evidence="3" id="KW-1185">Reference proteome</keyword>
<evidence type="ECO:0000313" key="2">
    <source>
        <dbReference type="EMBL" id="EER15498.1"/>
    </source>
</evidence>
<feature type="compositionally biased region" description="Acidic residues" evidence="1">
    <location>
        <begin position="230"/>
        <end position="239"/>
    </location>
</feature>
<dbReference type="RefSeq" id="XP_002783702.1">
    <property type="nucleotide sequence ID" value="XM_002783656.1"/>
</dbReference>
<feature type="non-terminal residue" evidence="2">
    <location>
        <position position="276"/>
    </location>
</feature>
<gene>
    <name evidence="2" type="ORF">Pmar_PMAR005500</name>
</gene>
<evidence type="ECO:0000313" key="3">
    <source>
        <dbReference type="Proteomes" id="UP000007800"/>
    </source>
</evidence>
<sequence>MAHIEHQESILAAYGMGDYNGKDGSFVPHAELEILLLSKVGESLRGIGLATEAQTWIREQRTPRWAGLKEMLRWRHCRRHHLQDYFHKAVADFKCDNSGQIESFLTQLRRAYTLLMSVYADDVSERKRLVRQAIGALPNFVERDAVRKLQDLARERGDCRDWEDVRSLTELETTIREAALTDEAAYRSRRERKADLPTGGKHQTNNQGRNRDQVRATWTQGHWDTHKEAEDDANEDADVDQVQRTIDEMEAERKAHNESKSKEDKQKASASARNGE</sequence>
<dbReference type="GeneID" id="9046262"/>